<reference evidence="9 10" key="1">
    <citation type="submission" date="2016-04" db="EMBL/GenBank/DDBJ databases">
        <title>Genome sequence of Clostridium magnum DSM 2767.</title>
        <authorList>
            <person name="Poehlein A."/>
            <person name="Uhlig R."/>
            <person name="Fischer R."/>
            <person name="Bahl H."/>
            <person name="Daniel R."/>
        </authorList>
    </citation>
    <scope>NUCLEOTIDE SEQUENCE [LARGE SCALE GENOMIC DNA]</scope>
    <source>
        <strain evidence="9 10">DSM 2767</strain>
    </source>
</reference>
<evidence type="ECO:0000256" key="4">
    <source>
        <dbReference type="ARBA" id="ARBA00022692"/>
    </source>
</evidence>
<dbReference type="AlphaFoldDB" id="A0A161WUM8"/>
<dbReference type="OrthoDB" id="9804865at2"/>
<accession>A0A161WUM8</accession>
<dbReference type="InterPro" id="IPR051258">
    <property type="entry name" value="Diverse_Substrate_Transporter"/>
</dbReference>
<dbReference type="PANTHER" id="PTHR42920:SF5">
    <property type="entry name" value="EAMA DOMAIN-CONTAINING PROTEIN"/>
    <property type="match status" value="1"/>
</dbReference>
<keyword evidence="3" id="KW-1003">Cell membrane</keyword>
<protein>
    <submittedName>
        <fullName evidence="9">Putative DMT superfamily transporter inner membrane protein</fullName>
    </submittedName>
</protein>
<evidence type="ECO:0000313" key="10">
    <source>
        <dbReference type="Proteomes" id="UP000076603"/>
    </source>
</evidence>
<organism evidence="9 10">
    <name type="scientific">Clostridium magnum DSM 2767</name>
    <dbReference type="NCBI Taxonomy" id="1121326"/>
    <lineage>
        <taxon>Bacteria</taxon>
        <taxon>Bacillati</taxon>
        <taxon>Bacillota</taxon>
        <taxon>Clostridia</taxon>
        <taxon>Eubacteriales</taxon>
        <taxon>Clostridiaceae</taxon>
        <taxon>Clostridium</taxon>
    </lineage>
</organism>
<feature type="domain" description="EamA" evidence="8">
    <location>
        <begin position="10"/>
        <end position="140"/>
    </location>
</feature>
<comment type="subcellular location">
    <subcellularLocation>
        <location evidence="1">Cell membrane</location>
        <topology evidence="1">Multi-pass membrane protein</topology>
    </subcellularLocation>
</comment>
<evidence type="ECO:0000256" key="5">
    <source>
        <dbReference type="ARBA" id="ARBA00022989"/>
    </source>
</evidence>
<dbReference type="Proteomes" id="UP000076603">
    <property type="component" value="Unassembled WGS sequence"/>
</dbReference>
<keyword evidence="4 7" id="KW-0812">Transmembrane</keyword>
<evidence type="ECO:0000313" key="9">
    <source>
        <dbReference type="EMBL" id="KZL90598.1"/>
    </source>
</evidence>
<comment type="similarity">
    <text evidence="2">Belongs to the EamA transporter family.</text>
</comment>
<evidence type="ECO:0000256" key="6">
    <source>
        <dbReference type="ARBA" id="ARBA00023136"/>
    </source>
</evidence>
<dbReference type="InterPro" id="IPR000620">
    <property type="entry name" value="EamA_dom"/>
</dbReference>
<evidence type="ECO:0000256" key="1">
    <source>
        <dbReference type="ARBA" id="ARBA00004651"/>
    </source>
</evidence>
<dbReference type="PATRIC" id="fig|1121326.3.peg.4434"/>
<feature type="transmembrane region" description="Helical" evidence="7">
    <location>
        <begin position="242"/>
        <end position="262"/>
    </location>
</feature>
<dbReference type="Pfam" id="PF00892">
    <property type="entry name" value="EamA"/>
    <property type="match status" value="2"/>
</dbReference>
<evidence type="ECO:0000256" key="3">
    <source>
        <dbReference type="ARBA" id="ARBA00022475"/>
    </source>
</evidence>
<keyword evidence="10" id="KW-1185">Reference proteome</keyword>
<feature type="transmembrane region" description="Helical" evidence="7">
    <location>
        <begin position="213"/>
        <end position="230"/>
    </location>
</feature>
<feature type="transmembrane region" description="Helical" evidence="7">
    <location>
        <begin position="180"/>
        <end position="201"/>
    </location>
</feature>
<feature type="transmembrane region" description="Helical" evidence="7">
    <location>
        <begin position="9"/>
        <end position="27"/>
    </location>
</feature>
<dbReference type="SUPFAM" id="SSF103481">
    <property type="entry name" value="Multidrug resistance efflux transporter EmrE"/>
    <property type="match status" value="2"/>
</dbReference>
<keyword evidence="6 7" id="KW-0472">Membrane</keyword>
<dbReference type="STRING" id="1121326.CLMAG_43700"/>
<sequence>MKYKTKKSLLADIALLFTTMIWGGGFVAVKDALNSITPLYMMAVRFLIASILMALIFFKTIKKITKKDILYGCIVGIFLFTGFATQTIGLQYTTVGKQAFLTATYVVIIPFLVWAVEKKRPDIYSIFSTILALSGIGFLNLTDGFKLSMNFGDWLTLICAVFFAAHIVAISHFSRKSNPIILSVTQMLFTGILSLISALLFEPKFNGISKDGFISIFYLVVFSTMIAFLIQNIAQKYAHPNHVGIILCLESVFGAILSIIILNEVFTSHMILGCMAIFIAILISETKLNFIKTLFKSKEKVNAKNSIKCSE</sequence>
<dbReference type="InterPro" id="IPR037185">
    <property type="entry name" value="EmrE-like"/>
</dbReference>
<feature type="transmembrane region" description="Helical" evidence="7">
    <location>
        <begin position="154"/>
        <end position="173"/>
    </location>
</feature>
<evidence type="ECO:0000256" key="2">
    <source>
        <dbReference type="ARBA" id="ARBA00007362"/>
    </source>
</evidence>
<keyword evidence="5 7" id="KW-1133">Transmembrane helix</keyword>
<dbReference type="EMBL" id="LWAE01000005">
    <property type="protein sequence ID" value="KZL90598.1"/>
    <property type="molecule type" value="Genomic_DNA"/>
</dbReference>
<feature type="transmembrane region" description="Helical" evidence="7">
    <location>
        <begin position="123"/>
        <end position="142"/>
    </location>
</feature>
<dbReference type="PANTHER" id="PTHR42920">
    <property type="entry name" value="OS03G0707200 PROTEIN-RELATED"/>
    <property type="match status" value="1"/>
</dbReference>
<feature type="transmembrane region" description="Helical" evidence="7">
    <location>
        <begin position="70"/>
        <end position="92"/>
    </location>
</feature>
<name>A0A161WUM8_9CLOT</name>
<dbReference type="GO" id="GO:0005886">
    <property type="term" value="C:plasma membrane"/>
    <property type="evidence" value="ECO:0007669"/>
    <property type="project" value="UniProtKB-SubCell"/>
</dbReference>
<evidence type="ECO:0000256" key="7">
    <source>
        <dbReference type="SAM" id="Phobius"/>
    </source>
</evidence>
<feature type="domain" description="EamA" evidence="8">
    <location>
        <begin position="151"/>
        <end position="283"/>
    </location>
</feature>
<gene>
    <name evidence="9" type="ORF">CLMAG_43700</name>
</gene>
<feature type="transmembrane region" description="Helical" evidence="7">
    <location>
        <begin position="39"/>
        <end position="58"/>
    </location>
</feature>
<dbReference type="RefSeq" id="WP_139264184.1">
    <property type="nucleotide sequence ID" value="NZ_FQXL01000011.1"/>
</dbReference>
<feature type="transmembrane region" description="Helical" evidence="7">
    <location>
        <begin position="268"/>
        <end position="290"/>
    </location>
</feature>
<proteinExistence type="inferred from homology"/>
<evidence type="ECO:0000259" key="8">
    <source>
        <dbReference type="Pfam" id="PF00892"/>
    </source>
</evidence>
<feature type="transmembrane region" description="Helical" evidence="7">
    <location>
        <begin position="98"/>
        <end position="116"/>
    </location>
</feature>
<comment type="caution">
    <text evidence="9">The sequence shown here is derived from an EMBL/GenBank/DDBJ whole genome shotgun (WGS) entry which is preliminary data.</text>
</comment>